<protein>
    <recommendedName>
        <fullName evidence="4">PepSY domain-containing protein</fullName>
    </recommendedName>
</protein>
<name>A0ABT9A4S1_9SPHN</name>
<evidence type="ECO:0000313" key="3">
    <source>
        <dbReference type="Proteomes" id="UP001176468"/>
    </source>
</evidence>
<evidence type="ECO:0000256" key="1">
    <source>
        <dbReference type="SAM" id="SignalP"/>
    </source>
</evidence>
<feature type="chain" id="PRO_5045370113" description="PepSY domain-containing protein" evidence="1">
    <location>
        <begin position="24"/>
        <end position="101"/>
    </location>
</feature>
<evidence type="ECO:0008006" key="4">
    <source>
        <dbReference type="Google" id="ProtNLM"/>
    </source>
</evidence>
<keyword evidence="1" id="KW-0732">Signal</keyword>
<accession>A0ABT9A4S1</accession>
<gene>
    <name evidence="2" type="ORF">Q5H94_19540</name>
</gene>
<comment type="caution">
    <text evidence="2">The sequence shown here is derived from an EMBL/GenBank/DDBJ whole genome shotgun (WGS) entry which is preliminary data.</text>
</comment>
<reference evidence="2" key="1">
    <citation type="submission" date="2023-07" db="EMBL/GenBank/DDBJ databases">
        <authorList>
            <person name="Kim M.K."/>
        </authorList>
    </citation>
    <scope>NUCLEOTIDE SEQUENCE</scope>
    <source>
        <strain evidence="2">CA1-15</strain>
    </source>
</reference>
<evidence type="ECO:0000313" key="2">
    <source>
        <dbReference type="EMBL" id="MDO7844533.1"/>
    </source>
</evidence>
<dbReference type="Proteomes" id="UP001176468">
    <property type="component" value="Unassembled WGS sequence"/>
</dbReference>
<proteinExistence type="predicted"/>
<organism evidence="2 3">
    <name type="scientific">Sphingomonas immobilis</name>
    <dbReference type="NCBI Taxonomy" id="3063997"/>
    <lineage>
        <taxon>Bacteria</taxon>
        <taxon>Pseudomonadati</taxon>
        <taxon>Pseudomonadota</taxon>
        <taxon>Alphaproteobacteria</taxon>
        <taxon>Sphingomonadales</taxon>
        <taxon>Sphingomonadaceae</taxon>
        <taxon>Sphingomonas</taxon>
    </lineage>
</organism>
<dbReference type="RefSeq" id="WP_304562930.1">
    <property type="nucleotide sequence ID" value="NZ_JAUQSZ010000017.1"/>
</dbReference>
<dbReference type="EMBL" id="JAUQSZ010000017">
    <property type="protein sequence ID" value="MDO7844533.1"/>
    <property type="molecule type" value="Genomic_DNA"/>
</dbReference>
<feature type="signal peptide" evidence="1">
    <location>
        <begin position="1"/>
        <end position="23"/>
    </location>
</feature>
<sequence>MKMPVALAFSLLFAAASAPPADAGEQRRDQREAFDARRQGRILPLREIEQRVVPSMPGSQYLGFDFEAETAIYTLKFVRDGVVIWVEVDGRSGQVVGRTGR</sequence>
<keyword evidence="3" id="KW-1185">Reference proteome</keyword>